<dbReference type="PANTHER" id="PTHR17600:SF2">
    <property type="entry name" value="LRP CHAPERONE MESD"/>
    <property type="match status" value="1"/>
</dbReference>
<keyword evidence="6" id="KW-0143">Chaperone</keyword>
<reference evidence="9 10" key="1">
    <citation type="journal article" date="2015" name="Genome Biol. Evol.">
        <title>The genome of winter moth (Operophtera brumata) provides a genomic perspective on sexual dimorphism and phenology.</title>
        <authorList>
            <person name="Derks M.F."/>
            <person name="Smit S."/>
            <person name="Salis L."/>
            <person name="Schijlen E."/>
            <person name="Bossers A."/>
            <person name="Mateman C."/>
            <person name="Pijl A.S."/>
            <person name="de Ridder D."/>
            <person name="Groenen M.A."/>
            <person name="Visser M.E."/>
            <person name="Megens H.J."/>
        </authorList>
    </citation>
    <scope>NUCLEOTIDE SEQUENCE [LARGE SCALE GENOMIC DNA]</scope>
    <source>
        <strain evidence="9">WM2013NL</strain>
        <tissue evidence="9">Head and thorax</tissue>
    </source>
</reference>
<feature type="region of interest" description="Disordered" evidence="7">
    <location>
        <begin position="36"/>
        <end position="56"/>
    </location>
</feature>
<evidence type="ECO:0000256" key="3">
    <source>
        <dbReference type="ARBA" id="ARBA00022687"/>
    </source>
</evidence>
<feature type="chain" id="PRO_5005572728" evidence="8">
    <location>
        <begin position="19"/>
        <end position="131"/>
    </location>
</feature>
<evidence type="ECO:0000313" key="9">
    <source>
        <dbReference type="EMBL" id="KOB65217.1"/>
    </source>
</evidence>
<feature type="compositionally biased region" description="Basic and acidic residues" evidence="7">
    <location>
        <begin position="120"/>
        <end position="131"/>
    </location>
</feature>
<organism evidence="9 10">
    <name type="scientific">Operophtera brumata</name>
    <name type="common">Winter moth</name>
    <name type="synonym">Phalaena brumata</name>
    <dbReference type="NCBI Taxonomy" id="104452"/>
    <lineage>
        <taxon>Eukaryota</taxon>
        <taxon>Metazoa</taxon>
        <taxon>Ecdysozoa</taxon>
        <taxon>Arthropoda</taxon>
        <taxon>Hexapoda</taxon>
        <taxon>Insecta</taxon>
        <taxon>Pterygota</taxon>
        <taxon>Neoptera</taxon>
        <taxon>Endopterygota</taxon>
        <taxon>Lepidoptera</taxon>
        <taxon>Glossata</taxon>
        <taxon>Ditrysia</taxon>
        <taxon>Geometroidea</taxon>
        <taxon>Geometridae</taxon>
        <taxon>Larentiinae</taxon>
        <taxon>Operophtera</taxon>
    </lineage>
</organism>
<dbReference type="GO" id="GO:0006457">
    <property type="term" value="P:protein folding"/>
    <property type="evidence" value="ECO:0007669"/>
    <property type="project" value="InterPro"/>
</dbReference>
<dbReference type="InterPro" id="IPR019330">
    <property type="entry name" value="MESD"/>
</dbReference>
<dbReference type="AlphaFoldDB" id="A0A0L7KPL6"/>
<dbReference type="STRING" id="104452.A0A0L7KPL6"/>
<dbReference type="Gene3D" id="3.30.70.260">
    <property type="match status" value="1"/>
</dbReference>
<keyword evidence="3" id="KW-0879">Wnt signaling pathway</keyword>
<name>A0A0L7KPL6_OPEBR</name>
<keyword evidence="4 8" id="KW-0732">Signal</keyword>
<dbReference type="EMBL" id="JTDY01007411">
    <property type="protein sequence ID" value="KOB65217.1"/>
    <property type="molecule type" value="Genomic_DNA"/>
</dbReference>
<feature type="compositionally biased region" description="Basic and acidic residues" evidence="7">
    <location>
        <begin position="36"/>
        <end position="47"/>
    </location>
</feature>
<evidence type="ECO:0000313" key="10">
    <source>
        <dbReference type="Proteomes" id="UP000037510"/>
    </source>
</evidence>
<gene>
    <name evidence="9" type="ORF">OBRU01_22871</name>
</gene>
<dbReference type="GO" id="GO:0016055">
    <property type="term" value="P:Wnt signaling pathway"/>
    <property type="evidence" value="ECO:0007669"/>
    <property type="project" value="UniProtKB-KW"/>
</dbReference>
<feature type="signal peptide" evidence="8">
    <location>
        <begin position="1"/>
        <end position="18"/>
    </location>
</feature>
<dbReference type="PANTHER" id="PTHR17600">
    <property type="entry name" value="MESODERM DEVELOPMENT CANDIDATE 2"/>
    <property type="match status" value="1"/>
</dbReference>
<keyword evidence="5" id="KW-0256">Endoplasmic reticulum</keyword>
<evidence type="ECO:0000256" key="5">
    <source>
        <dbReference type="ARBA" id="ARBA00022824"/>
    </source>
</evidence>
<comment type="subcellular location">
    <subcellularLocation>
        <location evidence="1">Endoplasmic reticulum</location>
    </subcellularLocation>
</comment>
<evidence type="ECO:0000256" key="1">
    <source>
        <dbReference type="ARBA" id="ARBA00004240"/>
    </source>
</evidence>
<proteinExistence type="inferred from homology"/>
<dbReference type="Proteomes" id="UP000037510">
    <property type="component" value="Unassembled WGS sequence"/>
</dbReference>
<sequence>MAKLLYAIVLLCCTITIAKKRDGEDKPAWAKKDIRDYSDADMERKPPSIDMSKMDMSNPEAVLQATKKGQTLMIYLIDDDRAIFMFKDGSQAWEAKAYLLEQDELKEVQLESQTYPGKNPDVKNKAIRDEL</sequence>
<evidence type="ECO:0000256" key="4">
    <source>
        <dbReference type="ARBA" id="ARBA00022729"/>
    </source>
</evidence>
<evidence type="ECO:0000256" key="8">
    <source>
        <dbReference type="SAM" id="SignalP"/>
    </source>
</evidence>
<keyword evidence="10" id="KW-1185">Reference proteome</keyword>
<evidence type="ECO:0000256" key="2">
    <source>
        <dbReference type="ARBA" id="ARBA00011068"/>
    </source>
</evidence>
<accession>A0A0L7KPL6</accession>
<evidence type="ECO:0000256" key="7">
    <source>
        <dbReference type="SAM" id="MobiDB-lite"/>
    </source>
</evidence>
<evidence type="ECO:0000256" key="6">
    <source>
        <dbReference type="ARBA" id="ARBA00023186"/>
    </source>
</evidence>
<dbReference type="Pfam" id="PF10185">
    <property type="entry name" value="Mesd"/>
    <property type="match status" value="1"/>
</dbReference>
<comment type="caution">
    <text evidence="9">The sequence shown here is derived from an EMBL/GenBank/DDBJ whole genome shotgun (WGS) entry which is preliminary data.</text>
</comment>
<protein>
    <submittedName>
        <fullName evidence="9">Boca protein</fullName>
    </submittedName>
</protein>
<feature type="region of interest" description="Disordered" evidence="7">
    <location>
        <begin position="111"/>
        <end position="131"/>
    </location>
</feature>
<dbReference type="GO" id="GO:0005783">
    <property type="term" value="C:endoplasmic reticulum"/>
    <property type="evidence" value="ECO:0007669"/>
    <property type="project" value="UniProtKB-SubCell"/>
</dbReference>
<comment type="similarity">
    <text evidence="2">Belongs to the MESD family.</text>
</comment>